<evidence type="ECO:0000313" key="3">
    <source>
        <dbReference type="EMBL" id="KAJ5069003.1"/>
    </source>
</evidence>
<name>A0A9Q0LA85_ANAIG</name>
<organism evidence="3 4">
    <name type="scientific">Anaeramoeba ignava</name>
    <name type="common">Anaerobic marine amoeba</name>
    <dbReference type="NCBI Taxonomy" id="1746090"/>
    <lineage>
        <taxon>Eukaryota</taxon>
        <taxon>Metamonada</taxon>
        <taxon>Anaeramoebidae</taxon>
        <taxon>Anaeramoeba</taxon>
    </lineage>
</organism>
<dbReference type="Pfam" id="PF10373">
    <property type="entry name" value="EST1_DNA_bind"/>
    <property type="match status" value="1"/>
</dbReference>
<feature type="domain" description="DNA/RNA-binding" evidence="1">
    <location>
        <begin position="194"/>
        <end position="243"/>
    </location>
</feature>
<dbReference type="InterPro" id="IPR019458">
    <property type="entry name" value="Est1-like_N"/>
</dbReference>
<dbReference type="SUPFAM" id="SSF48452">
    <property type="entry name" value="TPR-like"/>
    <property type="match status" value="1"/>
</dbReference>
<dbReference type="PANTHER" id="PTHR15696">
    <property type="entry name" value="SMG-7 SUPPRESSOR WITH MORPHOLOGICAL EFFECT ON GENITALIA PROTEIN 7"/>
    <property type="match status" value="1"/>
</dbReference>
<protein>
    <submittedName>
        <fullName evidence="3">Smg-7 suppressor with morphological effect on genitalia protein</fullName>
    </submittedName>
</protein>
<feature type="domain" description="Telomerase activating protein Est1-like N-terminal" evidence="2">
    <location>
        <begin position="65"/>
        <end position="178"/>
    </location>
</feature>
<evidence type="ECO:0000259" key="1">
    <source>
        <dbReference type="Pfam" id="PF10373"/>
    </source>
</evidence>
<dbReference type="GO" id="GO:0070034">
    <property type="term" value="F:telomerase RNA binding"/>
    <property type="evidence" value="ECO:0007669"/>
    <property type="project" value="TreeGrafter"/>
</dbReference>
<comment type="caution">
    <text evidence="3">The sequence shown here is derived from an EMBL/GenBank/DDBJ whole genome shotgun (WGS) entry which is preliminary data.</text>
</comment>
<dbReference type="Gene3D" id="1.25.40.10">
    <property type="entry name" value="Tetratricopeptide repeat domain"/>
    <property type="match status" value="1"/>
</dbReference>
<dbReference type="GO" id="GO:0000184">
    <property type="term" value="P:nuclear-transcribed mRNA catabolic process, nonsense-mediated decay"/>
    <property type="evidence" value="ECO:0007669"/>
    <property type="project" value="TreeGrafter"/>
</dbReference>
<sequence>MEIFSQIQNQFSKFTNVFKKESFQESTKQISWNSLFENLEKLMEKIKTLFNENITFSSEKNIVGIFWKEIVYPIVQNSRTKFEFNKENRYLQKNITDFLSKTKVFFEQILSLISQYFNIIDSKKSNFKEKKWVDFNYFFVDHFSINIKSQNLDVKTLLQIKKQASVILLHLGDIHRYIQYFTGNSEMEPHKISNYYQQAIQIYPKQEYAFNFFAILESEKNHNLLSLFFLVRGLFIRSSSKTIKGKSHEIIQSKPTCYG</sequence>
<evidence type="ECO:0000259" key="2">
    <source>
        <dbReference type="Pfam" id="PF10374"/>
    </source>
</evidence>
<keyword evidence="4" id="KW-1185">Reference proteome</keyword>
<dbReference type="GO" id="GO:0042162">
    <property type="term" value="F:telomeric DNA binding"/>
    <property type="evidence" value="ECO:0007669"/>
    <property type="project" value="TreeGrafter"/>
</dbReference>
<dbReference type="GO" id="GO:0005697">
    <property type="term" value="C:telomerase holoenzyme complex"/>
    <property type="evidence" value="ECO:0007669"/>
    <property type="project" value="TreeGrafter"/>
</dbReference>
<dbReference type="InterPro" id="IPR011990">
    <property type="entry name" value="TPR-like_helical_dom_sf"/>
</dbReference>
<proteinExistence type="predicted"/>
<accession>A0A9Q0LA85</accession>
<reference evidence="3" key="1">
    <citation type="submission" date="2022-10" db="EMBL/GenBank/DDBJ databases">
        <title>Novel sulphate-reducing endosymbionts in the free-living metamonad Anaeramoeba.</title>
        <authorList>
            <person name="Jerlstrom-Hultqvist J."/>
            <person name="Cepicka I."/>
            <person name="Gallot-Lavallee L."/>
            <person name="Salas-Leiva D."/>
            <person name="Curtis B.A."/>
            <person name="Zahonova K."/>
            <person name="Pipaliya S."/>
            <person name="Dacks J."/>
            <person name="Roger A.J."/>
        </authorList>
    </citation>
    <scope>NUCLEOTIDE SEQUENCE</scope>
    <source>
        <strain evidence="3">BMAN</strain>
    </source>
</reference>
<dbReference type="InterPro" id="IPR045153">
    <property type="entry name" value="Est1/Ebs1-like"/>
</dbReference>
<dbReference type="EMBL" id="JAPDFW010000110">
    <property type="protein sequence ID" value="KAJ5069003.1"/>
    <property type="molecule type" value="Genomic_DNA"/>
</dbReference>
<evidence type="ECO:0000313" key="4">
    <source>
        <dbReference type="Proteomes" id="UP001149090"/>
    </source>
</evidence>
<dbReference type="Proteomes" id="UP001149090">
    <property type="component" value="Unassembled WGS sequence"/>
</dbReference>
<dbReference type="PANTHER" id="PTHR15696:SF0">
    <property type="entry name" value="TELOMERASE-BINDING PROTEIN EST1A"/>
    <property type="match status" value="1"/>
</dbReference>
<dbReference type="InterPro" id="IPR018834">
    <property type="entry name" value="DNA/RNA-bd_Est1-type"/>
</dbReference>
<gene>
    <name evidence="3" type="ORF">M0811_12040</name>
</gene>
<dbReference type="AlphaFoldDB" id="A0A9Q0LA85"/>
<dbReference type="Pfam" id="PF10374">
    <property type="entry name" value="EST1"/>
    <property type="match status" value="1"/>
</dbReference>